<evidence type="ECO:0000256" key="1">
    <source>
        <dbReference type="ARBA" id="ARBA00012513"/>
    </source>
</evidence>
<organism evidence="15 16">
    <name type="scientific">Schistosoma rodhaini</name>
    <dbReference type="NCBI Taxonomy" id="6188"/>
    <lineage>
        <taxon>Eukaryota</taxon>
        <taxon>Metazoa</taxon>
        <taxon>Spiralia</taxon>
        <taxon>Lophotrochozoa</taxon>
        <taxon>Platyhelminthes</taxon>
        <taxon>Trematoda</taxon>
        <taxon>Digenea</taxon>
        <taxon>Strigeidida</taxon>
        <taxon>Schistosomatoidea</taxon>
        <taxon>Schistosomatidae</taxon>
        <taxon>Schistosoma</taxon>
    </lineage>
</organism>
<feature type="region of interest" description="Disordered" evidence="12">
    <location>
        <begin position="1394"/>
        <end position="1431"/>
    </location>
</feature>
<dbReference type="PROSITE" id="PS00108">
    <property type="entry name" value="PROTEIN_KINASE_ST"/>
    <property type="match status" value="1"/>
</dbReference>
<dbReference type="PROSITE" id="PS51285">
    <property type="entry name" value="AGC_KINASE_CTER"/>
    <property type="match status" value="1"/>
</dbReference>
<dbReference type="InterPro" id="IPR008271">
    <property type="entry name" value="Ser/Thr_kinase_AS"/>
</dbReference>
<sequence length="1443" mass="165904">MTSSDNLPLNELEKELLDPNSECYLENLLDVVSALVSDCDFPSAKNSKSVQSFLKKYSQAAKIIESRRTKYTDFELIKVIGQGGFGRVELARHKRTRRVYAIKLMSKQHLLDHSQSGYWEERDVMVKASSEWLVACHYAFLDKDNVYLCMEYMPGGDLYYWLEKYDTFDETIARFYLAETVLALEALHELGFIHRDLKPDNMLLDAGGHLKLADFGSCVRVGEDGYYYCTSPIGTPDYISPEMLSCQAKAGKIGPACDWWALGVIAYEMFFGEPAFYGQSLVETYSRILGHEKSLRLPTDADPISPETELFIKDLLRSSTTRLGSFDLLTEIEIKSAKNNRAVAAAQQVKSHVFFKSIQWEQLRSENAPIQPIVNSETDTSNINFDERDLSSDGSSSGGAKLPHSGGAFAPARPQPPAYFTGSNLSFAGFTFNRYHRYLEMFSRGLNHNNTTTTDITTNHQILLNESLERQKLTEQTLNELKQSYQILECQTAKDQINLKDINRRLIESQNELEQLKINKIESDQQLSNIYQQLNSLQLERDHLQSNLKEMEIRLQTINLNLDNEYHNNSILKTDKEQLELRIHQLEHDLIQKTNEIIQLKSINNDTTHKTTDISTTNTNDSSIIQQNEIISNLKNENQNLLNENQQIHEKCKNLMNLITELRYNLNEQVNELKEQLITTQELNHFNINKYNETNDLLEKMKVSEESLRQTLLNTEEELQKMMKSKESLREQLVHKDIELAIHRVRLRNLDKNLTTLRNNSSNEILQLNNLLERNTNEINDLSKQLDEMRNHCTIIEQTNNTLTLRIEQLQKEKDIQQRNLDTLVEKFYSEMKSRTSLGSMSGSSTSATSSLLSSLSSSIKLKNNQNHNEYKQLEKKYKNLQSTSTKNIQNLHHTIEQYKKDLAERNQLITNLTEQYQLIYKELIQQKQLERNLRIKLNYYIDIQSTSIKHTTDNDTTDRNTTNTTITTHKEDSNYITSMKQSNNMNTTDNTTNNKDDSILSLLNPNHQIESISGMNTNLLNIILEDIVDIDSKGRGKNKLIWLPKYVVLKKFTLLFYTSRSEYETNPLLAEEIPLYRIMHVREATELDLIHAKKEDLCRTIQLFYQNPTKVQHHIYDSNIDDGDNIDLGDTSFTSSSSSSLLQQQHQLHHHQSMLKSSSKSNQDITSVGNTTTTTTTHTTNSISSTTTTPNNTTTIQWMNHNFQLITYHLGNILCDICHKNCSDLLNPPKALECLHCHMRIHFEHVNKHEKCIPCHMATNVRYLRMSNIAIKKLWIEQFMYLRQYLKELKHTTEQSMINMNGSLNCLDGYNHTTYNTTYNNNNNIVYMNPIKSLYRSMRGSSLGPPSLPNTTTITTNTTNTTTATTMVTNLNNQKSDSQYSFRKKLMGSTMNITNNNNSSTSTTTTTNTTTSNSSCLLTPKYNKSPRSLSPTIVLRKTTNDQ</sequence>
<keyword evidence="15" id="KW-1185">Reference proteome</keyword>
<evidence type="ECO:0000256" key="3">
    <source>
        <dbReference type="ARBA" id="ARBA00022553"/>
    </source>
</evidence>
<dbReference type="InterPro" id="IPR011993">
    <property type="entry name" value="PH-like_dom_sf"/>
</dbReference>
<dbReference type="GO" id="GO:0004674">
    <property type="term" value="F:protein serine/threonine kinase activity"/>
    <property type="evidence" value="ECO:0007669"/>
    <property type="project" value="UniProtKB-KW"/>
</dbReference>
<feature type="coiled-coil region" evidence="11">
    <location>
        <begin position="464"/>
        <end position="596"/>
    </location>
</feature>
<keyword evidence="2" id="KW-0723">Serine/threonine-protein kinase</keyword>
<protein>
    <recommendedName>
        <fullName evidence="1">non-specific serine/threonine protein kinase</fullName>
        <ecNumber evidence="1">2.7.11.1</ecNumber>
    </recommendedName>
</protein>
<dbReference type="GO" id="GO:0005737">
    <property type="term" value="C:cytoplasm"/>
    <property type="evidence" value="ECO:0007669"/>
    <property type="project" value="TreeGrafter"/>
</dbReference>
<dbReference type="GO" id="GO:0031032">
    <property type="term" value="P:actomyosin structure organization"/>
    <property type="evidence" value="ECO:0007669"/>
    <property type="project" value="TreeGrafter"/>
</dbReference>
<reference evidence="15" key="1">
    <citation type="submission" date="2022-06" db="EMBL/GenBank/DDBJ databases">
        <authorList>
            <person name="Berger JAMES D."/>
            <person name="Berger JAMES D."/>
        </authorList>
    </citation>
    <scope>NUCLEOTIDE SEQUENCE [LARGE SCALE GENOMIC DNA]</scope>
</reference>
<dbReference type="Gene3D" id="3.30.200.20">
    <property type="entry name" value="Phosphorylase Kinase, domain 1"/>
    <property type="match status" value="1"/>
</dbReference>
<dbReference type="Gene3D" id="3.30.60.20">
    <property type="match status" value="1"/>
</dbReference>
<evidence type="ECO:0000313" key="16">
    <source>
        <dbReference type="WBParaSite" id="SRDH1_45790.1"/>
    </source>
</evidence>
<dbReference type="InterPro" id="IPR017441">
    <property type="entry name" value="Protein_kinase_ATP_BS"/>
</dbReference>
<feature type="compositionally biased region" description="Low complexity" evidence="12">
    <location>
        <begin position="1394"/>
        <end position="1416"/>
    </location>
</feature>
<dbReference type="Pfam" id="PF00069">
    <property type="entry name" value="Pkinase"/>
    <property type="match status" value="1"/>
</dbReference>
<evidence type="ECO:0000256" key="7">
    <source>
        <dbReference type="ARBA" id="ARBA00022840"/>
    </source>
</evidence>
<evidence type="ECO:0000256" key="6">
    <source>
        <dbReference type="ARBA" id="ARBA00022777"/>
    </source>
</evidence>
<keyword evidence="6" id="KW-0418">Kinase</keyword>
<feature type="region of interest" description="Disordered" evidence="12">
    <location>
        <begin position="1151"/>
        <end position="1192"/>
    </location>
</feature>
<evidence type="ECO:0000256" key="11">
    <source>
        <dbReference type="SAM" id="Coils"/>
    </source>
</evidence>
<evidence type="ECO:0000256" key="5">
    <source>
        <dbReference type="ARBA" id="ARBA00022741"/>
    </source>
</evidence>
<dbReference type="Proteomes" id="UP000050792">
    <property type="component" value="Unassembled WGS sequence"/>
</dbReference>
<dbReference type="PROSITE" id="PS00107">
    <property type="entry name" value="PROTEIN_KINASE_ATP"/>
    <property type="match status" value="1"/>
</dbReference>
<feature type="compositionally biased region" description="Low complexity" evidence="12">
    <location>
        <begin position="1155"/>
        <end position="1192"/>
    </location>
</feature>
<feature type="binding site" evidence="10">
    <location>
        <position position="103"/>
    </location>
    <ligand>
        <name>ATP</name>
        <dbReference type="ChEBI" id="CHEBI:30616"/>
    </ligand>
</feature>
<dbReference type="InterPro" id="IPR000719">
    <property type="entry name" value="Prot_kinase_dom"/>
</dbReference>
<feature type="domain" description="AGC-kinase C-terminal" evidence="14">
    <location>
        <begin position="356"/>
        <end position="442"/>
    </location>
</feature>
<evidence type="ECO:0000256" key="8">
    <source>
        <dbReference type="ARBA" id="ARBA00047899"/>
    </source>
</evidence>
<feature type="domain" description="Protein kinase" evidence="13">
    <location>
        <begin position="74"/>
        <end position="355"/>
    </location>
</feature>
<evidence type="ECO:0000256" key="2">
    <source>
        <dbReference type="ARBA" id="ARBA00022527"/>
    </source>
</evidence>
<dbReference type="GO" id="GO:0005856">
    <property type="term" value="C:cytoskeleton"/>
    <property type="evidence" value="ECO:0007669"/>
    <property type="project" value="TreeGrafter"/>
</dbReference>
<evidence type="ECO:0000256" key="10">
    <source>
        <dbReference type="PROSITE-ProRule" id="PRU10141"/>
    </source>
</evidence>
<keyword evidence="11" id="KW-0175">Coiled coil</keyword>
<dbReference type="SUPFAM" id="SSF56112">
    <property type="entry name" value="Protein kinase-like (PK-like)"/>
    <property type="match status" value="1"/>
</dbReference>
<dbReference type="PANTHER" id="PTHR22988">
    <property type="entry name" value="MYOTONIC DYSTROPHY S/T KINASE-RELATED"/>
    <property type="match status" value="1"/>
</dbReference>
<keyword evidence="4" id="KW-0808">Transferase</keyword>
<proteinExistence type="predicted"/>
<comment type="catalytic activity">
    <reaction evidence="8">
        <text>L-threonyl-[protein] + ATP = O-phospho-L-threonyl-[protein] + ADP + H(+)</text>
        <dbReference type="Rhea" id="RHEA:46608"/>
        <dbReference type="Rhea" id="RHEA-COMP:11060"/>
        <dbReference type="Rhea" id="RHEA-COMP:11605"/>
        <dbReference type="ChEBI" id="CHEBI:15378"/>
        <dbReference type="ChEBI" id="CHEBI:30013"/>
        <dbReference type="ChEBI" id="CHEBI:30616"/>
        <dbReference type="ChEBI" id="CHEBI:61977"/>
        <dbReference type="ChEBI" id="CHEBI:456216"/>
        <dbReference type="EC" id="2.7.11.1"/>
    </reaction>
</comment>
<evidence type="ECO:0000259" key="13">
    <source>
        <dbReference type="PROSITE" id="PS50011"/>
    </source>
</evidence>
<evidence type="ECO:0000259" key="14">
    <source>
        <dbReference type="PROSITE" id="PS51285"/>
    </source>
</evidence>
<dbReference type="WBParaSite" id="SRDH1_45790.1">
    <property type="protein sequence ID" value="SRDH1_45790.1"/>
    <property type="gene ID" value="SRDH1_45790"/>
</dbReference>
<keyword evidence="5 10" id="KW-0547">Nucleotide-binding</keyword>
<dbReference type="InterPro" id="IPR011009">
    <property type="entry name" value="Kinase-like_dom_sf"/>
</dbReference>
<comment type="catalytic activity">
    <reaction evidence="9">
        <text>L-seryl-[protein] + ATP = O-phospho-L-seryl-[protein] + ADP + H(+)</text>
        <dbReference type="Rhea" id="RHEA:17989"/>
        <dbReference type="Rhea" id="RHEA-COMP:9863"/>
        <dbReference type="Rhea" id="RHEA-COMP:11604"/>
        <dbReference type="ChEBI" id="CHEBI:15378"/>
        <dbReference type="ChEBI" id="CHEBI:29999"/>
        <dbReference type="ChEBI" id="CHEBI:30616"/>
        <dbReference type="ChEBI" id="CHEBI:83421"/>
        <dbReference type="ChEBI" id="CHEBI:456216"/>
        <dbReference type="EC" id="2.7.11.1"/>
    </reaction>
</comment>
<dbReference type="InterPro" id="IPR050839">
    <property type="entry name" value="Rho-assoc_Ser/Thr_Kinase"/>
</dbReference>
<dbReference type="SMART" id="SM00220">
    <property type="entry name" value="S_TKc"/>
    <property type="match status" value="1"/>
</dbReference>
<evidence type="ECO:0000256" key="9">
    <source>
        <dbReference type="ARBA" id="ARBA00048679"/>
    </source>
</evidence>
<dbReference type="EC" id="2.7.11.1" evidence="1"/>
<dbReference type="SMART" id="SM00133">
    <property type="entry name" value="S_TK_X"/>
    <property type="match status" value="1"/>
</dbReference>
<dbReference type="Gene3D" id="1.10.510.10">
    <property type="entry name" value="Transferase(Phosphotransferase) domain 1"/>
    <property type="match status" value="1"/>
</dbReference>
<reference evidence="16" key="2">
    <citation type="submission" date="2023-11" db="UniProtKB">
        <authorList>
            <consortium name="WormBaseParasite"/>
        </authorList>
    </citation>
    <scope>IDENTIFICATION</scope>
</reference>
<feature type="coiled-coil region" evidence="11">
    <location>
        <begin position="864"/>
        <end position="916"/>
    </location>
</feature>
<keyword evidence="3" id="KW-0597">Phosphoprotein</keyword>
<evidence type="ECO:0000256" key="12">
    <source>
        <dbReference type="SAM" id="MobiDB-lite"/>
    </source>
</evidence>
<dbReference type="CDD" id="cd20813">
    <property type="entry name" value="C1_ROCK"/>
    <property type="match status" value="1"/>
</dbReference>
<dbReference type="FunFam" id="1.10.510.10:FF:000024">
    <property type="entry name" value="Probable serine/threonine-protein kinase cot-1"/>
    <property type="match status" value="1"/>
</dbReference>
<keyword evidence="7 10" id="KW-0067">ATP-binding</keyword>
<dbReference type="Gene3D" id="2.30.29.30">
    <property type="entry name" value="Pleckstrin-homology domain (PH domain)/Phosphotyrosine-binding domain (PTB)"/>
    <property type="match status" value="1"/>
</dbReference>
<evidence type="ECO:0000313" key="15">
    <source>
        <dbReference type="Proteomes" id="UP000050792"/>
    </source>
</evidence>
<accession>A0AA85FF45</accession>
<dbReference type="InterPro" id="IPR000961">
    <property type="entry name" value="AGC-kinase_C"/>
</dbReference>
<dbReference type="PANTHER" id="PTHR22988:SF71">
    <property type="entry name" value="CITRON RHO-INTERACTING KINASE"/>
    <property type="match status" value="1"/>
</dbReference>
<dbReference type="CDD" id="cd05573">
    <property type="entry name" value="STKc_ROCK_NDR_like"/>
    <property type="match status" value="1"/>
</dbReference>
<dbReference type="PROSITE" id="PS50011">
    <property type="entry name" value="PROTEIN_KINASE_DOM"/>
    <property type="match status" value="1"/>
</dbReference>
<feature type="coiled-coil region" evidence="11">
    <location>
        <begin position="624"/>
        <end position="827"/>
    </location>
</feature>
<evidence type="ECO:0000256" key="4">
    <source>
        <dbReference type="ARBA" id="ARBA00022679"/>
    </source>
</evidence>
<dbReference type="GO" id="GO:0005524">
    <property type="term" value="F:ATP binding"/>
    <property type="evidence" value="ECO:0007669"/>
    <property type="project" value="UniProtKB-UniRule"/>
</dbReference>
<name>A0AA85FF45_9TREM</name>
<feature type="region of interest" description="Disordered" evidence="12">
    <location>
        <begin position="376"/>
        <end position="410"/>
    </location>
</feature>